<protein>
    <submittedName>
        <fullName evidence="1">Uncharacterized protein</fullName>
    </submittedName>
</protein>
<evidence type="ECO:0000313" key="2">
    <source>
        <dbReference type="Proteomes" id="UP000006882"/>
    </source>
</evidence>
<accession>A0A251RBD4</accession>
<proteinExistence type="predicted"/>
<gene>
    <name evidence="1" type="ORF">PRUPE_1G420100</name>
</gene>
<dbReference type="Proteomes" id="UP000006882">
    <property type="component" value="Chromosome G1"/>
</dbReference>
<evidence type="ECO:0000313" key="1">
    <source>
        <dbReference type="EMBL" id="ONI33374.1"/>
    </source>
</evidence>
<organism evidence="1 2">
    <name type="scientific">Prunus persica</name>
    <name type="common">Peach</name>
    <name type="synonym">Amygdalus persica</name>
    <dbReference type="NCBI Taxonomy" id="3760"/>
    <lineage>
        <taxon>Eukaryota</taxon>
        <taxon>Viridiplantae</taxon>
        <taxon>Streptophyta</taxon>
        <taxon>Embryophyta</taxon>
        <taxon>Tracheophyta</taxon>
        <taxon>Spermatophyta</taxon>
        <taxon>Magnoliopsida</taxon>
        <taxon>eudicotyledons</taxon>
        <taxon>Gunneridae</taxon>
        <taxon>Pentapetalae</taxon>
        <taxon>rosids</taxon>
        <taxon>fabids</taxon>
        <taxon>Rosales</taxon>
        <taxon>Rosaceae</taxon>
        <taxon>Amygdaloideae</taxon>
        <taxon>Amygdaleae</taxon>
        <taxon>Prunus</taxon>
    </lineage>
</organism>
<dbReference type="EMBL" id="CM007651">
    <property type="protein sequence ID" value="ONI33374.1"/>
    <property type="molecule type" value="Genomic_DNA"/>
</dbReference>
<dbReference type="Gramene" id="ONI33374">
    <property type="protein sequence ID" value="ONI33374"/>
    <property type="gene ID" value="PRUPE_1G420100"/>
</dbReference>
<name>A0A251RBD4_PRUPE</name>
<sequence length="96" mass="11046">MFKSGNGESWWSKTPRCHHIYPCHSPFTWIRKNVIFETSNDSFPLRSSEILYKWEVELDCNSQLNSLINGSNCHIQDILPLQKLGASGGLCSLYLR</sequence>
<keyword evidence="2" id="KW-1185">Reference proteome</keyword>
<reference evidence="1 2" key="1">
    <citation type="journal article" date="2013" name="Nat. Genet.">
        <title>The high-quality draft genome of peach (Prunus persica) identifies unique patterns of genetic diversity, domestication and genome evolution.</title>
        <authorList>
            <consortium name="International Peach Genome Initiative"/>
            <person name="Verde I."/>
            <person name="Abbott A.G."/>
            <person name="Scalabrin S."/>
            <person name="Jung S."/>
            <person name="Shu S."/>
            <person name="Marroni F."/>
            <person name="Zhebentyayeva T."/>
            <person name="Dettori M.T."/>
            <person name="Grimwood J."/>
            <person name="Cattonaro F."/>
            <person name="Zuccolo A."/>
            <person name="Rossini L."/>
            <person name="Jenkins J."/>
            <person name="Vendramin E."/>
            <person name="Meisel L.A."/>
            <person name="Decroocq V."/>
            <person name="Sosinski B."/>
            <person name="Prochnik S."/>
            <person name="Mitros T."/>
            <person name="Policriti A."/>
            <person name="Cipriani G."/>
            <person name="Dondini L."/>
            <person name="Ficklin S."/>
            <person name="Goodstein D.M."/>
            <person name="Xuan P."/>
            <person name="Del Fabbro C."/>
            <person name="Aramini V."/>
            <person name="Copetti D."/>
            <person name="Gonzalez S."/>
            <person name="Horner D.S."/>
            <person name="Falchi R."/>
            <person name="Lucas S."/>
            <person name="Mica E."/>
            <person name="Maldonado J."/>
            <person name="Lazzari B."/>
            <person name="Bielenberg D."/>
            <person name="Pirona R."/>
            <person name="Miculan M."/>
            <person name="Barakat A."/>
            <person name="Testolin R."/>
            <person name="Stella A."/>
            <person name="Tartarini S."/>
            <person name="Tonutti P."/>
            <person name="Arus P."/>
            <person name="Orellana A."/>
            <person name="Wells C."/>
            <person name="Main D."/>
            <person name="Vizzotto G."/>
            <person name="Silva H."/>
            <person name="Salamini F."/>
            <person name="Schmutz J."/>
            <person name="Morgante M."/>
            <person name="Rokhsar D.S."/>
        </authorList>
    </citation>
    <scope>NUCLEOTIDE SEQUENCE [LARGE SCALE GENOMIC DNA]</scope>
    <source>
        <strain evidence="2">cv. Nemared</strain>
    </source>
</reference>
<dbReference type="AlphaFoldDB" id="A0A251RBD4"/>